<evidence type="ECO:0000313" key="2">
    <source>
        <dbReference type="EMBL" id="CAB9502733.1"/>
    </source>
</evidence>
<feature type="compositionally biased region" description="Polar residues" evidence="1">
    <location>
        <begin position="171"/>
        <end position="180"/>
    </location>
</feature>
<sequence length="180" mass="19708">MPDGNWIQAPTSSKPSSFGPEAVESTAELVNLYGQVWRENVAPLSSHPARSANLHSCDDHFEDSDDNMSLASMTSSSSLDLLSDAGSIELGRRRVRTPEPRFNPGKENMAILIGSSDDAVVDDLSLPSLGYTGKQSEQSTPTKAPTHHNIRNIRDHLSSQNRIPKIEAPHQANNRTTRQH</sequence>
<accession>A0A9N8H5J6</accession>
<proteinExistence type="predicted"/>
<reference evidence="2" key="1">
    <citation type="submission" date="2020-06" db="EMBL/GenBank/DDBJ databases">
        <authorList>
            <consortium name="Plant Systems Biology data submission"/>
        </authorList>
    </citation>
    <scope>NUCLEOTIDE SEQUENCE</scope>
    <source>
        <strain evidence="2">D6</strain>
    </source>
</reference>
<protein>
    <submittedName>
        <fullName evidence="2">Uncharacterized protein</fullName>
    </submittedName>
</protein>
<name>A0A9N8H5J6_9STRA</name>
<dbReference type="Proteomes" id="UP001153069">
    <property type="component" value="Unassembled WGS sequence"/>
</dbReference>
<dbReference type="EMBL" id="CAICTM010000143">
    <property type="protein sequence ID" value="CAB9502733.1"/>
    <property type="molecule type" value="Genomic_DNA"/>
</dbReference>
<gene>
    <name evidence="2" type="ORF">SEMRO_144_G067070.1</name>
</gene>
<evidence type="ECO:0000313" key="3">
    <source>
        <dbReference type="Proteomes" id="UP001153069"/>
    </source>
</evidence>
<feature type="region of interest" description="Disordered" evidence="1">
    <location>
        <begin position="1"/>
        <end position="22"/>
    </location>
</feature>
<feature type="region of interest" description="Disordered" evidence="1">
    <location>
        <begin position="130"/>
        <end position="180"/>
    </location>
</feature>
<feature type="compositionally biased region" description="Polar residues" evidence="1">
    <location>
        <begin position="133"/>
        <end position="143"/>
    </location>
</feature>
<comment type="caution">
    <text evidence="2">The sequence shown here is derived from an EMBL/GenBank/DDBJ whole genome shotgun (WGS) entry which is preliminary data.</text>
</comment>
<keyword evidence="3" id="KW-1185">Reference proteome</keyword>
<dbReference type="AlphaFoldDB" id="A0A9N8H5J6"/>
<evidence type="ECO:0000256" key="1">
    <source>
        <dbReference type="SAM" id="MobiDB-lite"/>
    </source>
</evidence>
<organism evidence="2 3">
    <name type="scientific">Seminavis robusta</name>
    <dbReference type="NCBI Taxonomy" id="568900"/>
    <lineage>
        <taxon>Eukaryota</taxon>
        <taxon>Sar</taxon>
        <taxon>Stramenopiles</taxon>
        <taxon>Ochrophyta</taxon>
        <taxon>Bacillariophyta</taxon>
        <taxon>Bacillariophyceae</taxon>
        <taxon>Bacillariophycidae</taxon>
        <taxon>Naviculales</taxon>
        <taxon>Naviculaceae</taxon>
        <taxon>Seminavis</taxon>
    </lineage>
</organism>